<reference evidence="2 3" key="1">
    <citation type="submission" date="2020-11" db="EMBL/GenBank/DDBJ databases">
        <title>Fusibacter basophilias sp. nov.</title>
        <authorList>
            <person name="Qiu D."/>
        </authorList>
    </citation>
    <scope>NUCLEOTIDE SEQUENCE [LARGE SCALE GENOMIC DNA]</scope>
    <source>
        <strain evidence="2 3">Q10-2</strain>
    </source>
</reference>
<accession>A0ABS0A063</accession>
<feature type="transmembrane region" description="Helical" evidence="1">
    <location>
        <begin position="37"/>
        <end position="56"/>
    </location>
</feature>
<proteinExistence type="predicted"/>
<dbReference type="EMBL" id="JADKNH010000028">
    <property type="protein sequence ID" value="MBF4696021.1"/>
    <property type="molecule type" value="Genomic_DNA"/>
</dbReference>
<organism evidence="2 3">
    <name type="scientific">Fusibacter ferrireducens</name>
    <dbReference type="NCBI Taxonomy" id="2785058"/>
    <lineage>
        <taxon>Bacteria</taxon>
        <taxon>Bacillati</taxon>
        <taxon>Bacillota</taxon>
        <taxon>Clostridia</taxon>
        <taxon>Eubacteriales</taxon>
        <taxon>Eubacteriales Family XII. Incertae Sedis</taxon>
        <taxon>Fusibacter</taxon>
    </lineage>
</organism>
<evidence type="ECO:0000313" key="2">
    <source>
        <dbReference type="EMBL" id="MBF4696021.1"/>
    </source>
</evidence>
<sequence>MNNRTEVLVIGFLAYIVAGIIMRSANDNLGIWFGRRGGRLLWLVVALVISGSYHWIKELFS</sequence>
<protein>
    <submittedName>
        <fullName evidence="2">Uncharacterized protein</fullName>
    </submittedName>
</protein>
<gene>
    <name evidence="2" type="ORF">ISU02_23220</name>
</gene>
<feature type="transmembrane region" description="Helical" evidence="1">
    <location>
        <begin position="7"/>
        <end position="25"/>
    </location>
</feature>
<name>A0ABS0A063_9FIRM</name>
<keyword evidence="1" id="KW-1133">Transmembrane helix</keyword>
<evidence type="ECO:0000256" key="1">
    <source>
        <dbReference type="SAM" id="Phobius"/>
    </source>
</evidence>
<comment type="caution">
    <text evidence="2">The sequence shown here is derived from an EMBL/GenBank/DDBJ whole genome shotgun (WGS) entry which is preliminary data.</text>
</comment>
<dbReference type="Proteomes" id="UP000614200">
    <property type="component" value="Unassembled WGS sequence"/>
</dbReference>
<keyword evidence="1" id="KW-0812">Transmembrane</keyword>
<keyword evidence="1" id="KW-0472">Membrane</keyword>
<keyword evidence="3" id="KW-1185">Reference proteome</keyword>
<evidence type="ECO:0000313" key="3">
    <source>
        <dbReference type="Proteomes" id="UP000614200"/>
    </source>
</evidence>